<feature type="coiled-coil region" evidence="1">
    <location>
        <begin position="510"/>
        <end position="577"/>
    </location>
</feature>
<comment type="caution">
    <text evidence="3">The sequence shown here is derived from an EMBL/GenBank/DDBJ whole genome shotgun (WGS) entry which is preliminary data.</text>
</comment>
<keyword evidence="1" id="KW-0175">Coiled coil</keyword>
<accession>A0A9W8HUH6</accession>
<protein>
    <submittedName>
        <fullName evidence="3">TATA element modulatory factor 1</fullName>
    </submittedName>
</protein>
<feature type="coiled-coil region" evidence="1">
    <location>
        <begin position="347"/>
        <end position="425"/>
    </location>
</feature>
<feature type="compositionally biased region" description="Polar residues" evidence="2">
    <location>
        <begin position="121"/>
        <end position="134"/>
    </location>
</feature>
<organism evidence="3 4">
    <name type="scientific">Coemansia guatemalensis</name>
    <dbReference type="NCBI Taxonomy" id="2761395"/>
    <lineage>
        <taxon>Eukaryota</taxon>
        <taxon>Fungi</taxon>
        <taxon>Fungi incertae sedis</taxon>
        <taxon>Zoopagomycota</taxon>
        <taxon>Kickxellomycotina</taxon>
        <taxon>Kickxellomycetes</taxon>
        <taxon>Kickxellales</taxon>
        <taxon>Kickxellaceae</taxon>
        <taxon>Coemansia</taxon>
    </lineage>
</organism>
<dbReference type="GO" id="GO:0005783">
    <property type="term" value="C:endoplasmic reticulum"/>
    <property type="evidence" value="ECO:0007669"/>
    <property type="project" value="TreeGrafter"/>
</dbReference>
<feature type="compositionally biased region" description="Polar residues" evidence="2">
    <location>
        <begin position="580"/>
        <end position="596"/>
    </location>
</feature>
<feature type="compositionally biased region" description="Polar residues" evidence="2">
    <location>
        <begin position="8"/>
        <end position="33"/>
    </location>
</feature>
<dbReference type="EMBL" id="JANBUO010000567">
    <property type="protein sequence ID" value="KAJ2803122.1"/>
    <property type="molecule type" value="Genomic_DNA"/>
</dbReference>
<dbReference type="InterPro" id="IPR022092">
    <property type="entry name" value="TMF_DNA-bd"/>
</dbReference>
<dbReference type="Proteomes" id="UP001140094">
    <property type="component" value="Unassembled WGS sequence"/>
</dbReference>
<dbReference type="PANTHER" id="PTHR46515">
    <property type="entry name" value="TATA ELEMENT MODULATORY FACTOR TMF1"/>
    <property type="match status" value="1"/>
</dbReference>
<feature type="region of interest" description="Disordered" evidence="2">
    <location>
        <begin position="177"/>
        <end position="230"/>
    </location>
</feature>
<dbReference type="InterPro" id="IPR052602">
    <property type="entry name" value="Growth_transcription_reg"/>
</dbReference>
<reference evidence="3" key="1">
    <citation type="submission" date="2022-07" db="EMBL/GenBank/DDBJ databases">
        <title>Phylogenomic reconstructions and comparative analyses of Kickxellomycotina fungi.</title>
        <authorList>
            <person name="Reynolds N.K."/>
            <person name="Stajich J.E."/>
            <person name="Barry K."/>
            <person name="Grigoriev I.V."/>
            <person name="Crous P."/>
            <person name="Smith M.E."/>
        </authorList>
    </citation>
    <scope>NUCLEOTIDE SEQUENCE</scope>
    <source>
        <strain evidence="3">NRRL 1565</strain>
    </source>
</reference>
<evidence type="ECO:0000256" key="1">
    <source>
        <dbReference type="SAM" id="Coils"/>
    </source>
</evidence>
<feature type="compositionally biased region" description="Polar residues" evidence="2">
    <location>
        <begin position="204"/>
        <end position="220"/>
    </location>
</feature>
<feature type="region of interest" description="Disordered" evidence="2">
    <location>
        <begin position="1"/>
        <end position="164"/>
    </location>
</feature>
<sequence>MNGLFGGNLQSGAARQSAATRSVGNSGTATPSDKGSPGAGGLGGWGNMFKSALNQMETHLDRYLESPNEGLPADGRQRPLPPRSGRGSRAPRQQPRGSPPNTTQSAESVVPVAATRPAITSAASSQRLRNLSDTPQKRPGTPLRGDTSAQQFPRDTVDVREDDMDADLLDAFGVDLDDAQPAATGEKSQGISPTQKKEPVAATYDQSNSIGTVATPSTAAGSPRESTDNPYIQDELKKLRDAAIPTDPGEMRRIIDEYRKRIGALLTEGQEWSAKELRLSNTIKKLRADGKGYDKSTMLLQRKLDSALARNSELEDRLKHSSHSDRAAADAYRKKLEYDLKVSAETRSLLKATLTSAESEMAALRSEISTLKAQQEQAVLKAQADARVDADKRVSKAEEDASAKQQQLQAQVDELQQRMLVVEEESREREVSSLTQIRSLRAQLRNAEAQSREIGGGIQQHTLPLLQQIDEIQTRHAEQRQGWARKEEEYAARARESAKEADVLRGRLQKQTFEAELAREQAAAANKRAEAAQEDNAHLRDQLRAEAKIRAEIKQQLEQARENNSQLNARIEYLSTLRATSNGSTSYSGSPAQSPNGGDRTAPTHTRTLSNSSRSSTGSRSRCASSADTPPAMQSASSSSAPAHATTKKLSSQITSLKAQLQTSLRQKDEYSRNMVDMSVELDRLRAESAK</sequence>
<feature type="compositionally biased region" description="Gly residues" evidence="2">
    <location>
        <begin position="37"/>
        <end position="46"/>
    </location>
</feature>
<proteinExistence type="predicted"/>
<dbReference type="GO" id="GO:0005794">
    <property type="term" value="C:Golgi apparatus"/>
    <property type="evidence" value="ECO:0007669"/>
    <property type="project" value="TreeGrafter"/>
</dbReference>
<feature type="region of interest" description="Disordered" evidence="2">
    <location>
        <begin position="580"/>
        <end position="655"/>
    </location>
</feature>
<feature type="compositionally biased region" description="Low complexity" evidence="2">
    <location>
        <begin position="604"/>
        <end position="645"/>
    </location>
</feature>
<evidence type="ECO:0000313" key="3">
    <source>
        <dbReference type="EMBL" id="KAJ2803122.1"/>
    </source>
</evidence>
<evidence type="ECO:0000256" key="2">
    <source>
        <dbReference type="SAM" id="MobiDB-lite"/>
    </source>
</evidence>
<dbReference type="OrthoDB" id="74178at2759"/>
<gene>
    <name evidence="3" type="primary">TMF1</name>
    <name evidence="3" type="ORF">H4R20_003018</name>
</gene>
<dbReference type="Pfam" id="PF12329">
    <property type="entry name" value="TMF_DNA_bd"/>
    <property type="match status" value="1"/>
</dbReference>
<feature type="compositionally biased region" description="Low complexity" evidence="2">
    <location>
        <begin position="83"/>
        <end position="94"/>
    </location>
</feature>
<feature type="non-terminal residue" evidence="3">
    <location>
        <position position="691"/>
    </location>
</feature>
<dbReference type="AlphaFoldDB" id="A0A9W8HUH6"/>
<keyword evidence="4" id="KW-1185">Reference proteome</keyword>
<name>A0A9W8HUH6_9FUNG</name>
<evidence type="ECO:0000313" key="4">
    <source>
        <dbReference type="Proteomes" id="UP001140094"/>
    </source>
</evidence>
<feature type="compositionally biased region" description="Polar residues" evidence="2">
    <location>
        <begin position="95"/>
        <end position="107"/>
    </location>
</feature>
<dbReference type="PANTHER" id="PTHR46515:SF1">
    <property type="entry name" value="TATA ELEMENT MODULATORY FACTOR"/>
    <property type="match status" value="1"/>
</dbReference>